<feature type="transmembrane region" description="Helical" evidence="5">
    <location>
        <begin position="191"/>
        <end position="211"/>
    </location>
</feature>
<evidence type="ECO:0000256" key="2">
    <source>
        <dbReference type="ARBA" id="ARBA00022692"/>
    </source>
</evidence>
<keyword evidence="9" id="KW-1185">Reference proteome</keyword>
<dbReference type="Pfam" id="PF07690">
    <property type="entry name" value="MFS_1"/>
    <property type="match status" value="1"/>
</dbReference>
<proteinExistence type="predicted"/>
<reference evidence="7" key="2">
    <citation type="submission" date="2019-06" db="EMBL/GenBank/DDBJ databases">
        <title>Genomics analysis of Aphanomyces spp. identifies a new class of oomycete effector associated with host adaptation.</title>
        <authorList>
            <person name="Gaulin E."/>
        </authorList>
    </citation>
    <scope>NUCLEOTIDE SEQUENCE</scope>
    <source>
        <strain evidence="7">CBS 578.67</strain>
    </source>
</reference>
<feature type="transmembrane region" description="Helical" evidence="5">
    <location>
        <begin position="95"/>
        <end position="112"/>
    </location>
</feature>
<comment type="subcellular location">
    <subcellularLocation>
        <location evidence="1">Membrane</location>
        <topology evidence="1">Multi-pass membrane protein</topology>
    </subcellularLocation>
</comment>
<keyword evidence="4 5" id="KW-0472">Membrane</keyword>
<organism evidence="8 9">
    <name type="scientific">Aphanomyces stellatus</name>
    <dbReference type="NCBI Taxonomy" id="120398"/>
    <lineage>
        <taxon>Eukaryota</taxon>
        <taxon>Sar</taxon>
        <taxon>Stramenopiles</taxon>
        <taxon>Oomycota</taxon>
        <taxon>Saprolegniomycetes</taxon>
        <taxon>Saprolegniales</taxon>
        <taxon>Verrucalvaceae</taxon>
        <taxon>Aphanomyces</taxon>
    </lineage>
</organism>
<evidence type="ECO:0000256" key="3">
    <source>
        <dbReference type="ARBA" id="ARBA00022989"/>
    </source>
</evidence>
<dbReference type="AlphaFoldDB" id="A0A485KJF8"/>
<evidence type="ECO:0000313" key="9">
    <source>
        <dbReference type="Proteomes" id="UP000332933"/>
    </source>
</evidence>
<dbReference type="InterPro" id="IPR036259">
    <property type="entry name" value="MFS_trans_sf"/>
</dbReference>
<dbReference type="SUPFAM" id="SSF103473">
    <property type="entry name" value="MFS general substrate transporter"/>
    <property type="match status" value="1"/>
</dbReference>
<dbReference type="InterPro" id="IPR011701">
    <property type="entry name" value="MFS"/>
</dbReference>
<protein>
    <submittedName>
        <fullName evidence="8">Aste57867_8133 protein</fullName>
    </submittedName>
</protein>
<dbReference type="InterPro" id="IPR005828">
    <property type="entry name" value="MFS_sugar_transport-like"/>
</dbReference>
<feature type="transmembrane region" description="Helical" evidence="5">
    <location>
        <begin position="371"/>
        <end position="393"/>
    </location>
</feature>
<sequence length="491" mass="52544">MYATADTRTWKFMKMVSLKENVTSLNFIAFIFAAALSICMFVFLSSTQGFVLNQILRVDLGTIGNISGNLTLFDECIALVMVYVWGILSDRWGRGGIYGVGFLLMGIGLVLYPFSKHLSPDLIIYRGIFSLGGSATSSMLTAVLADYSSEKDRGKVSGLVGLMSGIGALLAVFFFLPMPAKYTDQVKGLKIAYSTVAGVSALFGIFLIFALRPKKMGGAGPSDHLITTPTDHAVPTVEKVSMLGGLKAGFLAAKDGKVLLGYIGGFLARGDTIIITIYLPLWVYKYYVENKLCDRADPSSPTVKTDCHDAYIKASILSGVAQTAAMVSAPLFGWLGDRFYRPVVVLAASIIGLVSYFWLFLCTDPTAKVLYVVAILVGVGEMGIVVSSMSVVTSKAIPSHLRGSVSGAYAFCGTIGIMIASKLGGYLFDAWTSTAPFFVMAVGNVIAVVAAVVVIVQDYAAVKHRVKDEATPLLVALKQAQLDQDEMQLGI</sequence>
<dbReference type="EMBL" id="CAADRA010005113">
    <property type="protein sequence ID" value="VFT85022.1"/>
    <property type="molecule type" value="Genomic_DNA"/>
</dbReference>
<reference evidence="8 9" key="1">
    <citation type="submission" date="2019-03" db="EMBL/GenBank/DDBJ databases">
        <authorList>
            <person name="Gaulin E."/>
            <person name="Dumas B."/>
        </authorList>
    </citation>
    <scope>NUCLEOTIDE SEQUENCE [LARGE SCALE GENOMIC DNA]</scope>
    <source>
        <strain evidence="8">CBS 568.67</strain>
    </source>
</reference>
<dbReference type="Gene3D" id="1.20.1250.20">
    <property type="entry name" value="MFS general substrate transporter like domains"/>
    <property type="match status" value="2"/>
</dbReference>
<dbReference type="PANTHER" id="PTHR23524:SF1">
    <property type="entry name" value="MRH DOMAIN-CONTAINING PROTEIN-RELATED"/>
    <property type="match status" value="1"/>
</dbReference>
<dbReference type="GO" id="GO:0022857">
    <property type="term" value="F:transmembrane transporter activity"/>
    <property type="evidence" value="ECO:0007669"/>
    <property type="project" value="InterPro"/>
</dbReference>
<name>A0A485KJF8_9STRA</name>
<evidence type="ECO:0000256" key="4">
    <source>
        <dbReference type="ARBA" id="ARBA00023136"/>
    </source>
</evidence>
<evidence type="ECO:0000256" key="5">
    <source>
        <dbReference type="SAM" id="Phobius"/>
    </source>
</evidence>
<dbReference type="InterPro" id="IPR020846">
    <property type="entry name" value="MFS_dom"/>
</dbReference>
<dbReference type="Proteomes" id="UP000332933">
    <property type="component" value="Unassembled WGS sequence"/>
</dbReference>
<feature type="transmembrane region" description="Helical" evidence="5">
    <location>
        <begin position="156"/>
        <end position="176"/>
    </location>
</feature>
<dbReference type="Pfam" id="PF00083">
    <property type="entry name" value="Sugar_tr"/>
    <property type="match status" value="1"/>
</dbReference>
<evidence type="ECO:0000313" key="8">
    <source>
        <dbReference type="EMBL" id="VFT85022.1"/>
    </source>
</evidence>
<evidence type="ECO:0000259" key="6">
    <source>
        <dbReference type="PROSITE" id="PS50850"/>
    </source>
</evidence>
<feature type="transmembrane region" description="Helical" evidence="5">
    <location>
        <begin position="124"/>
        <end position="144"/>
    </location>
</feature>
<feature type="transmembrane region" description="Helical" evidence="5">
    <location>
        <begin position="21"/>
        <end position="46"/>
    </location>
</feature>
<dbReference type="PANTHER" id="PTHR23524">
    <property type="entry name" value="TRANSPORTER, PUTATIVE (AFU_ORTHOLOGUE AFUA_8G04850)-RELATED"/>
    <property type="match status" value="1"/>
</dbReference>
<dbReference type="PROSITE" id="PS50850">
    <property type="entry name" value="MFS"/>
    <property type="match status" value="1"/>
</dbReference>
<feature type="transmembrane region" description="Helical" evidence="5">
    <location>
        <begin position="405"/>
        <end position="428"/>
    </location>
</feature>
<feature type="transmembrane region" description="Helical" evidence="5">
    <location>
        <begin position="434"/>
        <end position="456"/>
    </location>
</feature>
<keyword evidence="2 5" id="KW-0812">Transmembrane</keyword>
<feature type="transmembrane region" description="Helical" evidence="5">
    <location>
        <begin position="66"/>
        <end position="88"/>
    </location>
</feature>
<evidence type="ECO:0000313" key="7">
    <source>
        <dbReference type="EMBL" id="KAF0701352.1"/>
    </source>
</evidence>
<feature type="transmembrane region" description="Helical" evidence="5">
    <location>
        <begin position="259"/>
        <end position="281"/>
    </location>
</feature>
<dbReference type="GO" id="GO:0016020">
    <property type="term" value="C:membrane"/>
    <property type="evidence" value="ECO:0007669"/>
    <property type="project" value="UniProtKB-SubCell"/>
</dbReference>
<dbReference type="OrthoDB" id="18110at2759"/>
<evidence type="ECO:0000256" key="1">
    <source>
        <dbReference type="ARBA" id="ARBA00004141"/>
    </source>
</evidence>
<gene>
    <name evidence="8" type="primary">Aste57867_8133</name>
    <name evidence="7" type="ORF">As57867_008103</name>
    <name evidence="8" type="ORF">ASTE57867_8133</name>
</gene>
<accession>A0A485KJF8</accession>
<feature type="transmembrane region" description="Helical" evidence="5">
    <location>
        <begin position="310"/>
        <end position="332"/>
    </location>
</feature>
<dbReference type="EMBL" id="VJMH01005092">
    <property type="protein sequence ID" value="KAF0701352.1"/>
    <property type="molecule type" value="Genomic_DNA"/>
</dbReference>
<feature type="transmembrane region" description="Helical" evidence="5">
    <location>
        <begin position="339"/>
        <end position="359"/>
    </location>
</feature>
<keyword evidence="3 5" id="KW-1133">Transmembrane helix</keyword>
<feature type="domain" description="Major facilitator superfamily (MFS) profile" evidence="6">
    <location>
        <begin position="30"/>
        <end position="459"/>
    </location>
</feature>